<gene>
    <name evidence="1" type="ORF">ACFO6W_19820</name>
</gene>
<comment type="caution">
    <text evidence="1">The sequence shown here is derived from an EMBL/GenBank/DDBJ whole genome shotgun (WGS) entry which is preliminary data.</text>
</comment>
<dbReference type="Proteomes" id="UP001596023">
    <property type="component" value="Unassembled WGS sequence"/>
</dbReference>
<reference evidence="2" key="1">
    <citation type="journal article" date="2019" name="Int. J. Syst. Evol. Microbiol.">
        <title>The Global Catalogue of Microorganisms (GCM) 10K type strain sequencing project: providing services to taxonomists for standard genome sequencing and annotation.</title>
        <authorList>
            <consortium name="The Broad Institute Genomics Platform"/>
            <consortium name="The Broad Institute Genome Sequencing Center for Infectious Disease"/>
            <person name="Wu L."/>
            <person name="Ma J."/>
        </authorList>
    </citation>
    <scope>NUCLEOTIDE SEQUENCE [LARGE SCALE GENOMIC DNA]</scope>
    <source>
        <strain evidence="2">CCUG 66188</strain>
    </source>
</reference>
<proteinExistence type="predicted"/>
<dbReference type="RefSeq" id="WP_379999658.1">
    <property type="nucleotide sequence ID" value="NZ_JBHSGN010000121.1"/>
</dbReference>
<accession>A0ABV9L0A2</accession>
<evidence type="ECO:0000313" key="2">
    <source>
        <dbReference type="Proteomes" id="UP001596023"/>
    </source>
</evidence>
<organism evidence="1 2">
    <name type="scientific">Dysgonomonas termitidis</name>
    <dbReference type="NCBI Taxonomy" id="1516126"/>
    <lineage>
        <taxon>Bacteria</taxon>
        <taxon>Pseudomonadati</taxon>
        <taxon>Bacteroidota</taxon>
        <taxon>Bacteroidia</taxon>
        <taxon>Bacteroidales</taxon>
        <taxon>Dysgonomonadaceae</taxon>
        <taxon>Dysgonomonas</taxon>
    </lineage>
</organism>
<dbReference type="EMBL" id="JBHSGN010000121">
    <property type="protein sequence ID" value="MFC4675940.1"/>
    <property type="molecule type" value="Genomic_DNA"/>
</dbReference>
<keyword evidence="2" id="KW-1185">Reference proteome</keyword>
<evidence type="ECO:0000313" key="1">
    <source>
        <dbReference type="EMBL" id="MFC4675940.1"/>
    </source>
</evidence>
<name>A0ABV9L0A2_9BACT</name>
<protein>
    <submittedName>
        <fullName evidence="1">Uncharacterized protein</fullName>
    </submittedName>
</protein>
<sequence length="42" mass="5034">MKWNKIPFTIFIRYHNNRFGYGMLNALGEALGKENLHNMHQK</sequence>